<reference evidence="3" key="3">
    <citation type="submission" date="2015-06" db="UniProtKB">
        <authorList>
            <consortium name="EnsemblMetazoa"/>
        </authorList>
    </citation>
    <scope>IDENTIFICATION</scope>
</reference>
<sequence>MRSIFFHLTCIQTESGLPFFTRTLGHVNQLPDQVLSSLNVAHTFCSSYLADLKQTLSGDICVNWRKAYCLVDSLLTTNDAFISNNDSHFNNINSNFNNINSNIKNGNNNSSSKIRKKNQYLDFNLVALSNSSMLSDDIFMLQSCLDDYSKIFIKMKMACLFIKGLLAASTDKSNSQLPPHDSVILHHYVNRCIFASLSSFSDSVTVDECVIYLPESSPDTNEFWTQQVDLLARMTKMRNNSMPYLPTVNKDLVSFLLLNTSKHRHVMCPDVNNDDDDEDENENGFERGRILTSFYEHYVSKFKKNDVIENKAQNLTFAYRTTLNSDIHDATESYMCLRNYKCYHTARKKGNDNYEIFIVFKKDIPTYAMDVIKIRPSSTASKTEPIEASQTCPRHLTTPFTIFDMFPTTLTPNHIGHQLFGHQPFRHNQQKFLLA</sequence>
<dbReference type="STRING" id="6412.T1FEK7"/>
<evidence type="ECO:0000259" key="1">
    <source>
        <dbReference type="Pfam" id="PF19038"/>
    </source>
</evidence>
<organism evidence="3 4">
    <name type="scientific">Helobdella robusta</name>
    <name type="common">Californian leech</name>
    <dbReference type="NCBI Taxonomy" id="6412"/>
    <lineage>
        <taxon>Eukaryota</taxon>
        <taxon>Metazoa</taxon>
        <taxon>Spiralia</taxon>
        <taxon>Lophotrochozoa</taxon>
        <taxon>Annelida</taxon>
        <taxon>Clitellata</taxon>
        <taxon>Hirudinea</taxon>
        <taxon>Rhynchobdellida</taxon>
        <taxon>Glossiphoniidae</taxon>
        <taxon>Helobdella</taxon>
    </lineage>
</organism>
<reference evidence="4" key="1">
    <citation type="submission" date="2012-12" db="EMBL/GenBank/DDBJ databases">
        <authorList>
            <person name="Hellsten U."/>
            <person name="Grimwood J."/>
            <person name="Chapman J.A."/>
            <person name="Shapiro H."/>
            <person name="Aerts A."/>
            <person name="Otillar R.P."/>
            <person name="Terry A.Y."/>
            <person name="Boore J.L."/>
            <person name="Simakov O."/>
            <person name="Marletaz F."/>
            <person name="Cho S.-J."/>
            <person name="Edsinger-Gonzales E."/>
            <person name="Havlak P."/>
            <person name="Kuo D.-H."/>
            <person name="Larsson T."/>
            <person name="Lv J."/>
            <person name="Arendt D."/>
            <person name="Savage R."/>
            <person name="Osoegawa K."/>
            <person name="de Jong P."/>
            <person name="Lindberg D.R."/>
            <person name="Seaver E.C."/>
            <person name="Weisblat D.A."/>
            <person name="Putnam N.H."/>
            <person name="Grigoriev I.V."/>
            <person name="Rokhsar D.S."/>
        </authorList>
    </citation>
    <scope>NUCLEOTIDE SEQUENCE</scope>
</reference>
<dbReference type="InParanoid" id="T1FEK7"/>
<dbReference type="GO" id="GO:1905515">
    <property type="term" value="P:non-motile cilium assembly"/>
    <property type="evidence" value="ECO:0000318"/>
    <property type="project" value="GO_Central"/>
</dbReference>
<name>T1FEK7_HELRO</name>
<dbReference type="EnsemblMetazoa" id="HelroT179341">
    <property type="protein sequence ID" value="HelroP179341"/>
    <property type="gene ID" value="HelroG179341"/>
</dbReference>
<dbReference type="PANTHER" id="PTHR13559">
    <property type="entry name" value="INTRACELLULAR TRAFFIC PROTEIN-RELATED"/>
    <property type="match status" value="1"/>
</dbReference>
<reference evidence="2 4" key="2">
    <citation type="journal article" date="2013" name="Nature">
        <title>Insights into bilaterian evolution from three spiralian genomes.</title>
        <authorList>
            <person name="Simakov O."/>
            <person name="Marletaz F."/>
            <person name="Cho S.J."/>
            <person name="Edsinger-Gonzales E."/>
            <person name="Havlak P."/>
            <person name="Hellsten U."/>
            <person name="Kuo D.H."/>
            <person name="Larsson T."/>
            <person name="Lv J."/>
            <person name="Arendt D."/>
            <person name="Savage R."/>
            <person name="Osoegawa K."/>
            <person name="de Jong P."/>
            <person name="Grimwood J."/>
            <person name="Chapman J.A."/>
            <person name="Shapiro H."/>
            <person name="Aerts A."/>
            <person name="Otillar R.P."/>
            <person name="Terry A.Y."/>
            <person name="Boore J.L."/>
            <person name="Grigoriev I.V."/>
            <person name="Lindberg D.R."/>
            <person name="Seaver E.C."/>
            <person name="Weisblat D.A."/>
            <person name="Putnam N.H."/>
            <person name="Rokhsar D.S."/>
        </authorList>
    </citation>
    <scope>NUCLEOTIDE SEQUENCE</scope>
</reference>
<feature type="domain" description="FUZ/MON1/HPS1 third Longin" evidence="1">
    <location>
        <begin position="252"/>
        <end position="369"/>
    </location>
</feature>
<gene>
    <name evidence="3" type="primary">20207256</name>
    <name evidence="2" type="ORF">HELRODRAFT_179341</name>
</gene>
<dbReference type="EMBL" id="KB097519">
    <property type="protein sequence ID" value="ESN95563.1"/>
    <property type="molecule type" value="Genomic_DNA"/>
</dbReference>
<dbReference type="HOGENOM" id="CLU_630515_0_0_1"/>
<dbReference type="CTD" id="20207256"/>
<dbReference type="InterPro" id="IPR026069">
    <property type="entry name" value="Fuzzy"/>
</dbReference>
<dbReference type="AlphaFoldDB" id="T1FEK7"/>
<dbReference type="Pfam" id="PF19038">
    <property type="entry name" value="Fuz_longin_3"/>
    <property type="match status" value="1"/>
</dbReference>
<dbReference type="GO" id="GO:0016192">
    <property type="term" value="P:vesicle-mediated transport"/>
    <property type="evidence" value="ECO:0007669"/>
    <property type="project" value="InterPro"/>
</dbReference>
<dbReference type="GeneID" id="20207256"/>
<dbReference type="KEGG" id="hro:HELRODRAFT_179341"/>
<dbReference type="InterPro" id="IPR043970">
    <property type="entry name" value="FUZ/MON1/HPS1_longin_3"/>
</dbReference>
<proteinExistence type="predicted"/>
<protein>
    <recommendedName>
        <fullName evidence="1">FUZ/MON1/HPS1 third Longin domain-containing protein</fullName>
    </recommendedName>
</protein>
<dbReference type="EMBL" id="AMQM01006812">
    <property type="status" value="NOT_ANNOTATED_CDS"/>
    <property type="molecule type" value="Genomic_DNA"/>
</dbReference>
<accession>T1FEK7</accession>
<evidence type="ECO:0000313" key="2">
    <source>
        <dbReference type="EMBL" id="ESN95563.1"/>
    </source>
</evidence>
<dbReference type="RefSeq" id="XP_009026427.1">
    <property type="nucleotide sequence ID" value="XM_009028179.1"/>
</dbReference>
<evidence type="ECO:0000313" key="3">
    <source>
        <dbReference type="EnsemblMetazoa" id="HelroP179341"/>
    </source>
</evidence>
<evidence type="ECO:0000313" key="4">
    <source>
        <dbReference type="Proteomes" id="UP000015101"/>
    </source>
</evidence>
<dbReference type="OrthoDB" id="74835at2759"/>
<keyword evidence="4" id="KW-1185">Reference proteome</keyword>
<dbReference type="Proteomes" id="UP000015101">
    <property type="component" value="Unassembled WGS sequence"/>
</dbReference>
<dbReference type="PANTHER" id="PTHR13559:SF1">
    <property type="entry name" value="PROTEIN FUZZY HOMOLOG"/>
    <property type="match status" value="1"/>
</dbReference>